<keyword evidence="2" id="KW-0812">Transmembrane</keyword>
<accession>A0A1Y3AWU5</accession>
<name>A0A1Y3AWU5_EURMA</name>
<gene>
    <name evidence="3" type="ORF">BLA29_012898</name>
</gene>
<dbReference type="AlphaFoldDB" id="A0A1Y3AWU5"/>
<protein>
    <submittedName>
        <fullName evidence="3">Uncharacterized protein</fullName>
    </submittedName>
</protein>
<feature type="region of interest" description="Disordered" evidence="1">
    <location>
        <begin position="49"/>
        <end position="73"/>
    </location>
</feature>
<evidence type="ECO:0000256" key="2">
    <source>
        <dbReference type="SAM" id="Phobius"/>
    </source>
</evidence>
<evidence type="ECO:0000313" key="3">
    <source>
        <dbReference type="EMBL" id="OTF72969.1"/>
    </source>
</evidence>
<keyword evidence="4" id="KW-1185">Reference proteome</keyword>
<dbReference type="Proteomes" id="UP000194236">
    <property type="component" value="Unassembled WGS sequence"/>
</dbReference>
<organism evidence="3 4">
    <name type="scientific">Euroglyphus maynei</name>
    <name type="common">Mayne's house dust mite</name>
    <dbReference type="NCBI Taxonomy" id="6958"/>
    <lineage>
        <taxon>Eukaryota</taxon>
        <taxon>Metazoa</taxon>
        <taxon>Ecdysozoa</taxon>
        <taxon>Arthropoda</taxon>
        <taxon>Chelicerata</taxon>
        <taxon>Arachnida</taxon>
        <taxon>Acari</taxon>
        <taxon>Acariformes</taxon>
        <taxon>Sarcoptiformes</taxon>
        <taxon>Astigmata</taxon>
        <taxon>Psoroptidia</taxon>
        <taxon>Analgoidea</taxon>
        <taxon>Pyroglyphidae</taxon>
        <taxon>Pyroglyphinae</taxon>
        <taxon>Euroglyphus</taxon>
    </lineage>
</organism>
<feature type="compositionally biased region" description="Low complexity" evidence="1">
    <location>
        <begin position="49"/>
        <end position="67"/>
    </location>
</feature>
<feature type="non-terminal residue" evidence="3">
    <location>
        <position position="73"/>
    </location>
</feature>
<reference evidence="3 4" key="1">
    <citation type="submission" date="2017-03" db="EMBL/GenBank/DDBJ databases">
        <title>Genome Survey of Euroglyphus maynei.</title>
        <authorList>
            <person name="Arlian L.G."/>
            <person name="Morgan M.S."/>
            <person name="Rider S.D."/>
        </authorList>
    </citation>
    <scope>NUCLEOTIDE SEQUENCE [LARGE SCALE GENOMIC DNA]</scope>
    <source>
        <strain evidence="3">Arlian Lab</strain>
        <tissue evidence="3">Whole body</tissue>
    </source>
</reference>
<comment type="caution">
    <text evidence="3">The sequence shown here is derived from an EMBL/GenBank/DDBJ whole genome shotgun (WGS) entry which is preliminary data.</text>
</comment>
<evidence type="ECO:0000256" key="1">
    <source>
        <dbReference type="SAM" id="MobiDB-lite"/>
    </source>
</evidence>
<dbReference type="EMBL" id="MUJZ01053810">
    <property type="protein sequence ID" value="OTF72969.1"/>
    <property type="molecule type" value="Genomic_DNA"/>
</dbReference>
<keyword evidence="2" id="KW-0472">Membrane</keyword>
<keyword evidence="2" id="KW-1133">Transmembrane helix</keyword>
<sequence>MLGMNNDGQQTHEQSMAIAYYGIAVLVLLVLLIIACWAVYNYKLKNHFANNQENNNPQPQQSNGNKNVSGGTN</sequence>
<feature type="transmembrane region" description="Helical" evidence="2">
    <location>
        <begin position="20"/>
        <end position="40"/>
    </location>
</feature>
<evidence type="ECO:0000313" key="4">
    <source>
        <dbReference type="Proteomes" id="UP000194236"/>
    </source>
</evidence>
<proteinExistence type="predicted"/>